<dbReference type="InterPro" id="IPR025672">
    <property type="entry name" value="Sigma_reg_C_dom"/>
</dbReference>
<feature type="transmembrane region" description="Helical" evidence="1">
    <location>
        <begin position="83"/>
        <end position="108"/>
    </location>
</feature>
<evidence type="ECO:0000313" key="4">
    <source>
        <dbReference type="EMBL" id="MDA5107480.1"/>
    </source>
</evidence>
<keyword evidence="5" id="KW-1185">Reference proteome</keyword>
<feature type="domain" description="Sigma factor regulator N-terminal" evidence="3">
    <location>
        <begin position="68"/>
        <end position="155"/>
    </location>
</feature>
<sequence>MTTDKANEERERELLAYLRGEMTEEEAASFRARIAADELYAERLEELLLGSGGQEEREADVLSEETQRAILRRSKWRHRLGNAAYTVGISLLVGAVLMFANGWIGWYLHEDAYRVARDMVHFTQPGLTVGSSGSQIGFLYGEINMELREQVGGDDQNAGTFSISNVFSIISAKPAWTDGLRKERLFFLFPSSAADREESAFRRNPAWNTLEKLPEGTVAQLAVSFDRLLTHDEYYALLSGYDLDTTWFAVDTGQERNHPDAAEGSLLLSAGDVWGYAERELDYGEAPIQAHGEGERRARAYLAEMEYLAGQERLTNAIGERLVTAGNRLRIEERCRYLQQNGVRLYGAVVTGPVKELLKLRQEPSITAAFVGRIDWWNWDRPSASGQRTSP</sequence>
<evidence type="ECO:0000259" key="2">
    <source>
        <dbReference type="Pfam" id="PF13791"/>
    </source>
</evidence>
<organism evidence="4 5">
    <name type="scientific">Brevibacillus thermoruber</name>
    <dbReference type="NCBI Taxonomy" id="33942"/>
    <lineage>
        <taxon>Bacteria</taxon>
        <taxon>Bacillati</taxon>
        <taxon>Bacillota</taxon>
        <taxon>Bacilli</taxon>
        <taxon>Bacillales</taxon>
        <taxon>Paenibacillaceae</taxon>
        <taxon>Brevibacillus</taxon>
    </lineage>
</organism>
<evidence type="ECO:0000259" key="3">
    <source>
        <dbReference type="Pfam" id="PF13800"/>
    </source>
</evidence>
<keyword evidence="1" id="KW-0472">Membrane</keyword>
<keyword evidence="1" id="KW-1133">Transmembrane helix</keyword>
<reference evidence="4" key="1">
    <citation type="submission" date="2022-12" db="EMBL/GenBank/DDBJ databases">
        <title>Draft genome sequence of the thermophilic strain Brevibacillus thermoruber HT42, isolated from Los Humeros, Puebla, Mexico, with biotechnological potential.</title>
        <authorList>
            <person name="Lara Sanchez J."/>
            <person name="Solis Palacios R."/>
            <person name="Bustos Baena A.S."/>
            <person name="Ruz Baez A.E."/>
            <person name="Espinosa Luna G."/>
            <person name="Oliart Ros R.M."/>
        </authorList>
    </citation>
    <scope>NUCLEOTIDE SEQUENCE</scope>
    <source>
        <strain evidence="4">HT42</strain>
    </source>
</reference>
<evidence type="ECO:0000256" key="1">
    <source>
        <dbReference type="SAM" id="Phobius"/>
    </source>
</evidence>
<dbReference type="InterPro" id="IPR029101">
    <property type="entry name" value="Sigma_reg_N"/>
</dbReference>
<keyword evidence="1" id="KW-0812">Transmembrane</keyword>
<accession>A0A9X3Z2C4</accession>
<proteinExistence type="predicted"/>
<dbReference type="Proteomes" id="UP001151071">
    <property type="component" value="Unassembled WGS sequence"/>
</dbReference>
<evidence type="ECO:0000313" key="5">
    <source>
        <dbReference type="Proteomes" id="UP001151071"/>
    </source>
</evidence>
<protein>
    <submittedName>
        <fullName evidence="4">Anti-sigma factor</fullName>
    </submittedName>
</protein>
<dbReference type="Pfam" id="PF13791">
    <property type="entry name" value="Sigma_reg_C"/>
    <property type="match status" value="1"/>
</dbReference>
<feature type="domain" description="Sigma factor regulator C-terminal" evidence="2">
    <location>
        <begin position="210"/>
        <end position="372"/>
    </location>
</feature>
<dbReference type="EMBL" id="JAPYYP010000003">
    <property type="protein sequence ID" value="MDA5107480.1"/>
    <property type="molecule type" value="Genomic_DNA"/>
</dbReference>
<dbReference type="RefSeq" id="WP_029098307.1">
    <property type="nucleotide sequence ID" value="NZ_JAPYYP010000003.1"/>
</dbReference>
<comment type="caution">
    <text evidence="4">The sequence shown here is derived from an EMBL/GenBank/DDBJ whole genome shotgun (WGS) entry which is preliminary data.</text>
</comment>
<gene>
    <name evidence="4" type="ORF">O3V59_03830</name>
</gene>
<dbReference type="AlphaFoldDB" id="A0A9X3Z2C4"/>
<name>A0A9X3Z2C4_9BACL</name>
<dbReference type="Pfam" id="PF13800">
    <property type="entry name" value="Sigma_reg_N"/>
    <property type="match status" value="1"/>
</dbReference>